<evidence type="ECO:0000313" key="3">
    <source>
        <dbReference type="Proteomes" id="UP001281003"/>
    </source>
</evidence>
<organism evidence="2 3">
    <name type="scientific">Sordaria brevicollis</name>
    <dbReference type="NCBI Taxonomy" id="83679"/>
    <lineage>
        <taxon>Eukaryota</taxon>
        <taxon>Fungi</taxon>
        <taxon>Dikarya</taxon>
        <taxon>Ascomycota</taxon>
        <taxon>Pezizomycotina</taxon>
        <taxon>Sordariomycetes</taxon>
        <taxon>Sordariomycetidae</taxon>
        <taxon>Sordariales</taxon>
        <taxon>Sordariaceae</taxon>
        <taxon>Sordaria</taxon>
    </lineage>
</organism>
<keyword evidence="1" id="KW-1133">Transmembrane helix</keyword>
<keyword evidence="1" id="KW-0472">Membrane</keyword>
<keyword evidence="1" id="KW-0812">Transmembrane</keyword>
<comment type="caution">
    <text evidence="2">The sequence shown here is derived from an EMBL/GenBank/DDBJ whole genome shotgun (WGS) entry which is preliminary data.</text>
</comment>
<proteinExistence type="predicted"/>
<sequence>MDTRRPTPRTPQLPLTHLSTSPKRVFKSERLSRYLLIDSTRVVVVVHSFGFLFFVFSFCLLKRQPQRSICPVSISRLTVALPCGLVCLLRISAFLLFRTVSRGFQQSVSLFNIQPSFYLS</sequence>
<feature type="transmembrane region" description="Helical" evidence="1">
    <location>
        <begin position="73"/>
        <end position="97"/>
    </location>
</feature>
<gene>
    <name evidence="2" type="ORF">B0T20DRAFT_243183</name>
</gene>
<dbReference type="Proteomes" id="UP001281003">
    <property type="component" value="Unassembled WGS sequence"/>
</dbReference>
<keyword evidence="3" id="KW-1185">Reference proteome</keyword>
<reference evidence="2" key="2">
    <citation type="submission" date="2023-07" db="EMBL/GenBank/DDBJ databases">
        <authorList>
            <consortium name="Lawrence Berkeley National Laboratory"/>
            <person name="Haridas S."/>
            <person name="Hensen N."/>
            <person name="Bonometti L."/>
            <person name="Westerberg I."/>
            <person name="Brannstrom I.O."/>
            <person name="Guillou S."/>
            <person name="Cros-Aarteil S."/>
            <person name="Calhoun S."/>
            <person name="Kuo A."/>
            <person name="Mondo S."/>
            <person name="Pangilinan J."/>
            <person name="Riley R."/>
            <person name="LaButti K."/>
            <person name="Andreopoulos B."/>
            <person name="Lipzen A."/>
            <person name="Chen C."/>
            <person name="Yanf M."/>
            <person name="Daum C."/>
            <person name="Ng V."/>
            <person name="Clum A."/>
            <person name="Steindorff A."/>
            <person name="Ohm R."/>
            <person name="Martin F."/>
            <person name="Silar P."/>
            <person name="Natvig D."/>
            <person name="Lalanne C."/>
            <person name="Gautier V."/>
            <person name="Ament-velasquez S.L."/>
            <person name="Kruys A."/>
            <person name="Hutchinson M.I."/>
            <person name="Powell A.J."/>
            <person name="Barry K."/>
            <person name="Miller A.N."/>
            <person name="Grigoriev I.V."/>
            <person name="Debuchy R."/>
            <person name="Gladieux P."/>
            <person name="Thoren M.H."/>
            <person name="Johannesson H."/>
        </authorList>
    </citation>
    <scope>NUCLEOTIDE SEQUENCE</scope>
    <source>
        <strain evidence="2">FGSC 1904</strain>
    </source>
</reference>
<protein>
    <recommendedName>
        <fullName evidence="4">Transmembrane protein</fullName>
    </recommendedName>
</protein>
<evidence type="ECO:0008006" key="4">
    <source>
        <dbReference type="Google" id="ProtNLM"/>
    </source>
</evidence>
<accession>A0AAE0PB85</accession>
<name>A0AAE0PB85_SORBR</name>
<dbReference type="AlphaFoldDB" id="A0AAE0PB85"/>
<dbReference type="EMBL" id="JAUTDP010000008">
    <property type="protein sequence ID" value="KAK3396781.1"/>
    <property type="molecule type" value="Genomic_DNA"/>
</dbReference>
<evidence type="ECO:0000313" key="2">
    <source>
        <dbReference type="EMBL" id="KAK3396781.1"/>
    </source>
</evidence>
<evidence type="ECO:0000256" key="1">
    <source>
        <dbReference type="SAM" id="Phobius"/>
    </source>
</evidence>
<feature type="transmembrane region" description="Helical" evidence="1">
    <location>
        <begin position="42"/>
        <end position="61"/>
    </location>
</feature>
<reference evidence="2" key="1">
    <citation type="journal article" date="2023" name="Mol. Phylogenet. Evol.">
        <title>Genome-scale phylogeny and comparative genomics of the fungal order Sordariales.</title>
        <authorList>
            <person name="Hensen N."/>
            <person name="Bonometti L."/>
            <person name="Westerberg I."/>
            <person name="Brannstrom I.O."/>
            <person name="Guillou S."/>
            <person name="Cros-Aarteil S."/>
            <person name="Calhoun S."/>
            <person name="Haridas S."/>
            <person name="Kuo A."/>
            <person name="Mondo S."/>
            <person name="Pangilinan J."/>
            <person name="Riley R."/>
            <person name="LaButti K."/>
            <person name="Andreopoulos B."/>
            <person name="Lipzen A."/>
            <person name="Chen C."/>
            <person name="Yan M."/>
            <person name="Daum C."/>
            <person name="Ng V."/>
            <person name="Clum A."/>
            <person name="Steindorff A."/>
            <person name="Ohm R.A."/>
            <person name="Martin F."/>
            <person name="Silar P."/>
            <person name="Natvig D.O."/>
            <person name="Lalanne C."/>
            <person name="Gautier V."/>
            <person name="Ament-Velasquez S.L."/>
            <person name="Kruys A."/>
            <person name="Hutchinson M.I."/>
            <person name="Powell A.J."/>
            <person name="Barry K."/>
            <person name="Miller A.N."/>
            <person name="Grigoriev I.V."/>
            <person name="Debuchy R."/>
            <person name="Gladieux P."/>
            <person name="Hiltunen Thoren M."/>
            <person name="Johannesson H."/>
        </authorList>
    </citation>
    <scope>NUCLEOTIDE SEQUENCE</scope>
    <source>
        <strain evidence="2">FGSC 1904</strain>
    </source>
</reference>